<keyword evidence="2" id="KW-0226">DNA condensation</keyword>
<dbReference type="eggNOG" id="COG0776">
    <property type="taxonomic scope" value="Bacteria"/>
</dbReference>
<evidence type="ECO:0000256" key="1">
    <source>
        <dbReference type="ARBA" id="ARBA00010529"/>
    </source>
</evidence>
<accession>C0QSA6</accession>
<dbReference type="GO" id="GO:0030527">
    <property type="term" value="F:structural constituent of chromatin"/>
    <property type="evidence" value="ECO:0007669"/>
    <property type="project" value="InterPro"/>
</dbReference>
<dbReference type="RefSeq" id="WP_012676808.1">
    <property type="nucleotide sequence ID" value="NC_012440.1"/>
</dbReference>
<evidence type="ECO:0000313" key="5">
    <source>
        <dbReference type="EMBL" id="ACO04571.1"/>
    </source>
</evidence>
<proteinExistence type="inferred from homology"/>
<keyword evidence="6" id="KW-1185">Reference proteome</keyword>
<dbReference type="Gene3D" id="4.10.520.10">
    <property type="entry name" value="IHF-like DNA-binding proteins"/>
    <property type="match status" value="1"/>
</dbReference>
<dbReference type="EMBL" id="CP001230">
    <property type="protein sequence ID" value="ACO04571.1"/>
    <property type="molecule type" value="Genomic_DNA"/>
</dbReference>
<keyword evidence="3 5" id="KW-0238">DNA-binding</keyword>
<evidence type="ECO:0000256" key="3">
    <source>
        <dbReference type="ARBA" id="ARBA00023125"/>
    </source>
</evidence>
<dbReference type="PANTHER" id="PTHR33175:SF3">
    <property type="entry name" value="DNA-BINDING PROTEIN HU-BETA"/>
    <property type="match status" value="1"/>
</dbReference>
<evidence type="ECO:0000256" key="4">
    <source>
        <dbReference type="RuleBase" id="RU003939"/>
    </source>
</evidence>
<dbReference type="SMART" id="SM00411">
    <property type="entry name" value="BHL"/>
    <property type="match status" value="1"/>
</dbReference>
<dbReference type="HOGENOM" id="CLU_105066_2_3_0"/>
<comment type="similarity">
    <text evidence="1 4">Belongs to the bacterial histone-like protein family.</text>
</comment>
<dbReference type="GO" id="GO:0003677">
    <property type="term" value="F:DNA binding"/>
    <property type="evidence" value="ECO:0007669"/>
    <property type="project" value="UniProtKB-KW"/>
</dbReference>
<dbReference type="KEGG" id="pmx:PERMA_1789"/>
<evidence type="ECO:0000256" key="2">
    <source>
        <dbReference type="ARBA" id="ARBA00023067"/>
    </source>
</evidence>
<dbReference type="Pfam" id="PF00216">
    <property type="entry name" value="Bac_DNA_binding"/>
    <property type="match status" value="1"/>
</dbReference>
<dbReference type="Proteomes" id="UP000001366">
    <property type="component" value="Chromosome"/>
</dbReference>
<dbReference type="InterPro" id="IPR000119">
    <property type="entry name" value="Hist_DNA-bd"/>
</dbReference>
<gene>
    <name evidence="5" type="ordered locus">PERMA_1789</name>
</gene>
<evidence type="ECO:0000313" key="6">
    <source>
        <dbReference type="Proteomes" id="UP000001366"/>
    </source>
</evidence>
<dbReference type="GO" id="GO:0030261">
    <property type="term" value="P:chromosome condensation"/>
    <property type="evidence" value="ECO:0007669"/>
    <property type="project" value="UniProtKB-KW"/>
</dbReference>
<dbReference type="STRING" id="123214.PERMA_1789"/>
<dbReference type="PaxDb" id="123214-PERMA_1789"/>
<dbReference type="PANTHER" id="PTHR33175">
    <property type="entry name" value="DNA-BINDING PROTEIN HU"/>
    <property type="match status" value="1"/>
</dbReference>
<dbReference type="InterPro" id="IPR010992">
    <property type="entry name" value="IHF-like_DNA-bd_dom_sf"/>
</dbReference>
<sequence>MTYKELKIQVSKNAQVPVEVADKVVEEVFHTLKSVMLRGDRLQVPGFGVFYTKIRSSRKVKTHGEIKQLPSKRVPVFAPAKALKKEIESNTF</sequence>
<reference evidence="5 6" key="1">
    <citation type="journal article" date="2009" name="J. Bacteriol.">
        <title>Complete and draft genome sequences of six members of the Aquificales.</title>
        <authorList>
            <person name="Reysenbach A.L."/>
            <person name="Hamamura N."/>
            <person name="Podar M."/>
            <person name="Griffiths E."/>
            <person name="Ferreira S."/>
            <person name="Hochstein R."/>
            <person name="Heidelberg J."/>
            <person name="Johnson J."/>
            <person name="Mead D."/>
            <person name="Pohorille A."/>
            <person name="Sarmiento M."/>
            <person name="Schweighofer K."/>
            <person name="Seshadri R."/>
            <person name="Voytek M.A."/>
        </authorList>
    </citation>
    <scope>NUCLEOTIDE SEQUENCE [LARGE SCALE GENOMIC DNA]</scope>
    <source>
        <strain evidence="6">DSM 14350 / EX-H1</strain>
    </source>
</reference>
<name>C0QSA6_PERMH</name>
<organism evidence="5 6">
    <name type="scientific">Persephonella marina (strain DSM 14350 / EX-H1)</name>
    <dbReference type="NCBI Taxonomy" id="123214"/>
    <lineage>
        <taxon>Bacteria</taxon>
        <taxon>Pseudomonadati</taxon>
        <taxon>Aquificota</taxon>
        <taxon>Aquificia</taxon>
        <taxon>Aquificales</taxon>
        <taxon>Hydrogenothermaceae</taxon>
        <taxon>Persephonella</taxon>
    </lineage>
</organism>
<dbReference type="AlphaFoldDB" id="C0QSA6"/>
<dbReference type="SUPFAM" id="SSF47729">
    <property type="entry name" value="IHF-like DNA-binding proteins"/>
    <property type="match status" value="1"/>
</dbReference>
<protein>
    <submittedName>
        <fullName evidence="5">DNA-binding protein HU 1 (DNA-binding protein II) (HB)</fullName>
    </submittedName>
</protein>